<gene>
    <name evidence="1" type="ORF">HICCMSTLAB_LOCUS2319</name>
</gene>
<sequence length="199" mass="21556">MGIFCPLAIEFMTSIAEIPGLIGCPSISKKSSARIGGPLSIGFPDPLKTRPSMSSDTGVLRMSPVNSQTVFLASIPDVPSNTWTTALEPDTSRTFPERIEPSAILTEPGLGNKIPGHCQDMFLVCLATSDAFIHCKNQQLHLFKQSKYKLLGSSATELVERRNVLLCLVTATATSLASLEGQCEIVNSFELRRDHGTEF</sequence>
<evidence type="ECO:0000313" key="1">
    <source>
        <dbReference type="EMBL" id="CAG5076910.1"/>
    </source>
</evidence>
<dbReference type="EMBL" id="CAJNRD030001117">
    <property type="protein sequence ID" value="CAG5076910.1"/>
    <property type="molecule type" value="Genomic_DNA"/>
</dbReference>
<dbReference type="AlphaFoldDB" id="A0A8J2E820"/>
<protein>
    <submittedName>
        <fullName evidence="1">Uncharacterized protein</fullName>
    </submittedName>
</protein>
<proteinExistence type="predicted"/>
<dbReference type="OrthoDB" id="10470463at2759"/>
<name>A0A8J2E820_COTCN</name>
<keyword evidence="2" id="KW-1185">Reference proteome</keyword>
<reference evidence="1" key="1">
    <citation type="submission" date="2021-04" db="EMBL/GenBank/DDBJ databases">
        <authorList>
            <person name="Chebbi M.A.C M."/>
        </authorList>
    </citation>
    <scope>NUCLEOTIDE SEQUENCE</scope>
</reference>
<evidence type="ECO:0000313" key="2">
    <source>
        <dbReference type="Proteomes" id="UP000786811"/>
    </source>
</evidence>
<dbReference type="Proteomes" id="UP000786811">
    <property type="component" value="Unassembled WGS sequence"/>
</dbReference>
<organism evidence="1 2">
    <name type="scientific">Cotesia congregata</name>
    <name type="common">Parasitoid wasp</name>
    <name type="synonym">Apanteles congregatus</name>
    <dbReference type="NCBI Taxonomy" id="51543"/>
    <lineage>
        <taxon>Eukaryota</taxon>
        <taxon>Metazoa</taxon>
        <taxon>Ecdysozoa</taxon>
        <taxon>Arthropoda</taxon>
        <taxon>Hexapoda</taxon>
        <taxon>Insecta</taxon>
        <taxon>Pterygota</taxon>
        <taxon>Neoptera</taxon>
        <taxon>Endopterygota</taxon>
        <taxon>Hymenoptera</taxon>
        <taxon>Apocrita</taxon>
        <taxon>Ichneumonoidea</taxon>
        <taxon>Braconidae</taxon>
        <taxon>Microgastrinae</taxon>
        <taxon>Cotesia</taxon>
    </lineage>
</organism>
<accession>A0A8J2E820</accession>
<comment type="caution">
    <text evidence="1">The sequence shown here is derived from an EMBL/GenBank/DDBJ whole genome shotgun (WGS) entry which is preliminary data.</text>
</comment>